<evidence type="ECO:0000256" key="3">
    <source>
        <dbReference type="ARBA" id="ARBA00023163"/>
    </source>
</evidence>
<gene>
    <name evidence="6" type="primary">ureR</name>
    <name evidence="6" type="ORF">CA54_21710</name>
</gene>
<evidence type="ECO:0000256" key="1">
    <source>
        <dbReference type="ARBA" id="ARBA00023015"/>
    </source>
</evidence>
<dbReference type="PANTHER" id="PTHR47894">
    <property type="entry name" value="HTH-TYPE TRANSCRIPTIONAL REGULATOR GADX"/>
    <property type="match status" value="1"/>
</dbReference>
<dbReference type="Gene3D" id="1.10.10.60">
    <property type="entry name" value="Homeodomain-like"/>
    <property type="match status" value="1"/>
</dbReference>
<dbReference type="SMART" id="SM00342">
    <property type="entry name" value="HTH_ARAC"/>
    <property type="match status" value="1"/>
</dbReference>
<proteinExistence type="predicted"/>
<keyword evidence="1" id="KW-0805">Transcription regulation</keyword>
<dbReference type="EMBL" id="SJPP01000001">
    <property type="protein sequence ID" value="TWU13336.1"/>
    <property type="molecule type" value="Genomic_DNA"/>
</dbReference>
<keyword evidence="2" id="KW-0238">DNA-binding</keyword>
<dbReference type="Pfam" id="PF12833">
    <property type="entry name" value="HTH_18"/>
    <property type="match status" value="1"/>
</dbReference>
<evidence type="ECO:0000313" key="6">
    <source>
        <dbReference type="EMBL" id="TWU13336.1"/>
    </source>
</evidence>
<organism evidence="6 7">
    <name type="scientific">Symmachiella macrocystis</name>
    <dbReference type="NCBI Taxonomy" id="2527985"/>
    <lineage>
        <taxon>Bacteria</taxon>
        <taxon>Pseudomonadati</taxon>
        <taxon>Planctomycetota</taxon>
        <taxon>Planctomycetia</taxon>
        <taxon>Planctomycetales</taxon>
        <taxon>Planctomycetaceae</taxon>
        <taxon>Symmachiella</taxon>
    </lineage>
</organism>
<keyword evidence="7" id="KW-1185">Reference proteome</keyword>
<dbReference type="Pfam" id="PF12625">
    <property type="entry name" value="Arabinose_bd"/>
    <property type="match status" value="1"/>
</dbReference>
<dbReference type="InterPro" id="IPR009057">
    <property type="entry name" value="Homeodomain-like_sf"/>
</dbReference>
<dbReference type="Proteomes" id="UP000320735">
    <property type="component" value="Unassembled WGS sequence"/>
</dbReference>
<accession>A0A5C6BQ36</accession>
<feature type="compositionally biased region" description="Polar residues" evidence="4">
    <location>
        <begin position="320"/>
        <end position="330"/>
    </location>
</feature>
<dbReference type="PROSITE" id="PS01124">
    <property type="entry name" value="HTH_ARAC_FAMILY_2"/>
    <property type="match status" value="1"/>
</dbReference>
<dbReference type="PRINTS" id="PR00032">
    <property type="entry name" value="HTHARAC"/>
</dbReference>
<name>A0A5C6BQ36_9PLAN</name>
<evidence type="ECO:0000259" key="5">
    <source>
        <dbReference type="PROSITE" id="PS01124"/>
    </source>
</evidence>
<evidence type="ECO:0000256" key="4">
    <source>
        <dbReference type="SAM" id="MobiDB-lite"/>
    </source>
</evidence>
<dbReference type="InterPro" id="IPR020449">
    <property type="entry name" value="Tscrpt_reg_AraC-type_HTH"/>
</dbReference>
<keyword evidence="3" id="KW-0804">Transcription</keyword>
<dbReference type="SUPFAM" id="SSF46689">
    <property type="entry name" value="Homeodomain-like"/>
    <property type="match status" value="1"/>
</dbReference>
<dbReference type="AlphaFoldDB" id="A0A5C6BQ36"/>
<dbReference type="InterPro" id="IPR032687">
    <property type="entry name" value="AraC-type_N"/>
</dbReference>
<dbReference type="InterPro" id="IPR018062">
    <property type="entry name" value="HTH_AraC-typ_CS"/>
</dbReference>
<dbReference type="GO" id="GO:0005829">
    <property type="term" value="C:cytosol"/>
    <property type="evidence" value="ECO:0007669"/>
    <property type="project" value="TreeGrafter"/>
</dbReference>
<evidence type="ECO:0000313" key="7">
    <source>
        <dbReference type="Proteomes" id="UP000320735"/>
    </source>
</evidence>
<dbReference type="GO" id="GO:0000976">
    <property type="term" value="F:transcription cis-regulatory region binding"/>
    <property type="evidence" value="ECO:0007669"/>
    <property type="project" value="TreeGrafter"/>
</dbReference>
<dbReference type="PROSITE" id="PS00041">
    <property type="entry name" value="HTH_ARAC_FAMILY_1"/>
    <property type="match status" value="1"/>
</dbReference>
<reference evidence="6 7" key="1">
    <citation type="submission" date="2019-02" db="EMBL/GenBank/DDBJ databases">
        <title>Deep-cultivation of Planctomycetes and their phenomic and genomic characterization uncovers novel biology.</title>
        <authorList>
            <person name="Wiegand S."/>
            <person name="Jogler M."/>
            <person name="Boedeker C."/>
            <person name="Pinto D."/>
            <person name="Vollmers J."/>
            <person name="Rivas-Marin E."/>
            <person name="Kohn T."/>
            <person name="Peeters S.H."/>
            <person name="Heuer A."/>
            <person name="Rast P."/>
            <person name="Oberbeckmann S."/>
            <person name="Bunk B."/>
            <person name="Jeske O."/>
            <person name="Meyerdierks A."/>
            <person name="Storesund J.E."/>
            <person name="Kallscheuer N."/>
            <person name="Luecker S."/>
            <person name="Lage O.M."/>
            <person name="Pohl T."/>
            <person name="Merkel B.J."/>
            <person name="Hornburger P."/>
            <person name="Mueller R.-W."/>
            <person name="Bruemmer F."/>
            <person name="Labrenz M."/>
            <person name="Spormann A.M."/>
            <person name="Op Den Camp H."/>
            <person name="Overmann J."/>
            <person name="Amann R."/>
            <person name="Jetten M.S.M."/>
            <person name="Mascher T."/>
            <person name="Medema M.H."/>
            <person name="Devos D.P."/>
            <person name="Kaster A.-K."/>
            <person name="Ovreas L."/>
            <person name="Rohde M."/>
            <person name="Galperin M.Y."/>
            <person name="Jogler C."/>
        </authorList>
    </citation>
    <scope>NUCLEOTIDE SEQUENCE [LARGE SCALE GENOMIC DNA]</scope>
    <source>
        <strain evidence="6 7">CA54</strain>
    </source>
</reference>
<dbReference type="PANTHER" id="PTHR47894:SF4">
    <property type="entry name" value="HTH-TYPE TRANSCRIPTIONAL REGULATOR GADX"/>
    <property type="match status" value="1"/>
</dbReference>
<dbReference type="OrthoDB" id="9802263at2"/>
<sequence>MQIIPLVRAKYVYAYGAVLDRLGAPRRRLLERVGLSERVLEDPEAIIPAHQAWGFIGSAAQSEGIDDLGLAAGDISIQDYGAFSEQLLQMPNLNQALEAFCQLALHEYSRADFYVSRSERGTWFCRGPIDGEEAEKKHVELLVLTMMIATVRLAAGPDWNPLTVFLQTKDSNRVEQHHLFSNSTVRFGSQVTAFEVPQHLLPQQLHPKVFPQDDQKYNRLKHEFSVAIRQVVGGMLCNGAPKIQLVADAVGESVRTLQRRLSEIDATFSGILEEARMQSAQNMIAQSDYKLKEIAHRLGYSDQAHFTRAFRRWTGVSPSTFRTGKAQTDAVSLKPRRPR</sequence>
<dbReference type="GO" id="GO:0003700">
    <property type="term" value="F:DNA-binding transcription factor activity"/>
    <property type="evidence" value="ECO:0007669"/>
    <property type="project" value="InterPro"/>
</dbReference>
<comment type="caution">
    <text evidence="6">The sequence shown here is derived from an EMBL/GenBank/DDBJ whole genome shotgun (WGS) entry which is preliminary data.</text>
</comment>
<feature type="region of interest" description="Disordered" evidence="4">
    <location>
        <begin position="320"/>
        <end position="339"/>
    </location>
</feature>
<feature type="domain" description="HTH araC/xylS-type" evidence="5">
    <location>
        <begin position="226"/>
        <end position="324"/>
    </location>
</feature>
<evidence type="ECO:0000256" key="2">
    <source>
        <dbReference type="ARBA" id="ARBA00023125"/>
    </source>
</evidence>
<protein>
    <submittedName>
        <fullName evidence="6">Urease operon transcriptional activator</fullName>
    </submittedName>
</protein>
<dbReference type="InterPro" id="IPR018060">
    <property type="entry name" value="HTH_AraC"/>
</dbReference>
<dbReference type="RefSeq" id="WP_146370676.1">
    <property type="nucleotide sequence ID" value="NZ_SJPP01000001.1"/>
</dbReference>